<gene>
    <name evidence="10" type="ORF">LZ495_37890</name>
</gene>
<dbReference type="Proteomes" id="UP001165378">
    <property type="component" value="Unassembled WGS sequence"/>
</dbReference>
<dbReference type="GO" id="GO:0015833">
    <property type="term" value="P:peptide transport"/>
    <property type="evidence" value="ECO:0007669"/>
    <property type="project" value="InterPro"/>
</dbReference>
<dbReference type="Gene3D" id="3.40.50.300">
    <property type="entry name" value="P-loop containing nucleotide triphosphate hydrolases"/>
    <property type="match status" value="1"/>
</dbReference>
<dbReference type="AlphaFoldDB" id="A0AA41Q820"/>
<dbReference type="Pfam" id="PF08352">
    <property type="entry name" value="oligo_HPY"/>
    <property type="match status" value="1"/>
</dbReference>
<protein>
    <submittedName>
        <fullName evidence="10">ABC transporter ATP-binding protein</fullName>
    </submittedName>
</protein>
<organism evidence="10 11">
    <name type="scientific">Yinghuangia soli</name>
    <dbReference type="NCBI Taxonomy" id="2908204"/>
    <lineage>
        <taxon>Bacteria</taxon>
        <taxon>Bacillati</taxon>
        <taxon>Actinomycetota</taxon>
        <taxon>Actinomycetes</taxon>
        <taxon>Kitasatosporales</taxon>
        <taxon>Streptomycetaceae</taxon>
        <taxon>Yinghuangia</taxon>
    </lineage>
</organism>
<dbReference type="PROSITE" id="PS00211">
    <property type="entry name" value="ABC_TRANSPORTER_1"/>
    <property type="match status" value="1"/>
</dbReference>
<keyword evidence="5" id="KW-0547">Nucleotide-binding</keyword>
<dbReference type="InterPro" id="IPR003439">
    <property type="entry name" value="ABC_transporter-like_ATP-bd"/>
</dbReference>
<name>A0AA41Q820_9ACTN</name>
<feature type="compositionally biased region" description="Low complexity" evidence="8">
    <location>
        <begin position="9"/>
        <end position="21"/>
    </location>
</feature>
<dbReference type="InterPro" id="IPR027417">
    <property type="entry name" value="P-loop_NTPase"/>
</dbReference>
<dbReference type="FunFam" id="3.40.50.300:FF:000016">
    <property type="entry name" value="Oligopeptide ABC transporter ATP-binding component"/>
    <property type="match status" value="1"/>
</dbReference>
<comment type="caution">
    <text evidence="10">The sequence shown here is derived from an EMBL/GenBank/DDBJ whole genome shotgun (WGS) entry which is preliminary data.</text>
</comment>
<evidence type="ECO:0000259" key="9">
    <source>
        <dbReference type="PROSITE" id="PS50893"/>
    </source>
</evidence>
<keyword evidence="7" id="KW-0472">Membrane</keyword>
<dbReference type="InterPro" id="IPR050388">
    <property type="entry name" value="ABC_Ni/Peptide_Import"/>
</dbReference>
<comment type="similarity">
    <text evidence="2">Belongs to the ABC transporter superfamily.</text>
</comment>
<comment type="subcellular location">
    <subcellularLocation>
        <location evidence="1">Cell membrane</location>
        <topology evidence="1">Peripheral membrane protein</topology>
    </subcellularLocation>
</comment>
<evidence type="ECO:0000256" key="1">
    <source>
        <dbReference type="ARBA" id="ARBA00004202"/>
    </source>
</evidence>
<dbReference type="SMART" id="SM00382">
    <property type="entry name" value="AAA"/>
    <property type="match status" value="1"/>
</dbReference>
<evidence type="ECO:0000256" key="6">
    <source>
        <dbReference type="ARBA" id="ARBA00022840"/>
    </source>
</evidence>
<dbReference type="SUPFAM" id="SSF52540">
    <property type="entry name" value="P-loop containing nucleoside triphosphate hydrolases"/>
    <property type="match status" value="1"/>
</dbReference>
<dbReference type="CDD" id="cd03257">
    <property type="entry name" value="ABC_NikE_OppD_transporters"/>
    <property type="match status" value="1"/>
</dbReference>
<dbReference type="GO" id="GO:0016887">
    <property type="term" value="F:ATP hydrolysis activity"/>
    <property type="evidence" value="ECO:0007669"/>
    <property type="project" value="InterPro"/>
</dbReference>
<reference evidence="10" key="1">
    <citation type="submission" date="2022-01" db="EMBL/GenBank/DDBJ databases">
        <title>Genome-Based Taxonomic Classification of the Phylum Actinobacteria.</title>
        <authorList>
            <person name="Gao Y."/>
        </authorList>
    </citation>
    <scope>NUCLEOTIDE SEQUENCE</scope>
    <source>
        <strain evidence="10">KLBMP 8922</strain>
    </source>
</reference>
<dbReference type="RefSeq" id="WP_235057728.1">
    <property type="nucleotide sequence ID" value="NZ_JAKFHA010000041.1"/>
</dbReference>
<dbReference type="GO" id="GO:0005886">
    <property type="term" value="C:plasma membrane"/>
    <property type="evidence" value="ECO:0007669"/>
    <property type="project" value="UniProtKB-SubCell"/>
</dbReference>
<sequence length="364" mass="39201">MKSSDPLAKADSTAADAAPAGDKPRSSFLSVRDLHVRFTTLDGIVKAVDGLSFDLERGSTLGIVGESGSGKSVSSLAILGLHNPKKTVIGGEIHFDGVELTKASENEMNKLRGRRIAMIFQDALAALSPFYSVGEQIAETYRRHMGASRKEARQRAIDMLGRVGIPNPERRVDDYPHHFSGGMRQRAMIAIALACNPDLLIADEPTTALDVTVQSQILDLLGDLQSEFGTAIIFITHDLGVIAQTADDVLVMYAGRCVEKGTVREVLRDARHPYSWGLLSSVPDLGGDVDIPLRPVRGTPPSLLSPPPGCPFHPRCDYVARVGDDACKTSRPTLTLADGRGSACHLTADEKAEIFATEVRPLLR</sequence>
<dbReference type="PANTHER" id="PTHR43297:SF2">
    <property type="entry name" value="DIPEPTIDE TRANSPORT ATP-BINDING PROTEIN DPPD"/>
    <property type="match status" value="1"/>
</dbReference>
<dbReference type="PANTHER" id="PTHR43297">
    <property type="entry name" value="OLIGOPEPTIDE TRANSPORT ATP-BINDING PROTEIN APPD"/>
    <property type="match status" value="1"/>
</dbReference>
<dbReference type="GO" id="GO:0005524">
    <property type="term" value="F:ATP binding"/>
    <property type="evidence" value="ECO:0007669"/>
    <property type="project" value="UniProtKB-KW"/>
</dbReference>
<proteinExistence type="inferred from homology"/>
<evidence type="ECO:0000256" key="4">
    <source>
        <dbReference type="ARBA" id="ARBA00022475"/>
    </source>
</evidence>
<keyword evidence="11" id="KW-1185">Reference proteome</keyword>
<dbReference type="Pfam" id="PF00005">
    <property type="entry name" value="ABC_tran"/>
    <property type="match status" value="1"/>
</dbReference>
<dbReference type="InterPro" id="IPR013563">
    <property type="entry name" value="Oligopep_ABC_C"/>
</dbReference>
<dbReference type="NCBIfam" id="TIGR01727">
    <property type="entry name" value="oligo_HPY"/>
    <property type="match status" value="1"/>
</dbReference>
<keyword evidence="6 10" id="KW-0067">ATP-binding</keyword>
<evidence type="ECO:0000256" key="8">
    <source>
        <dbReference type="SAM" id="MobiDB-lite"/>
    </source>
</evidence>
<evidence type="ECO:0000256" key="2">
    <source>
        <dbReference type="ARBA" id="ARBA00005417"/>
    </source>
</evidence>
<evidence type="ECO:0000256" key="3">
    <source>
        <dbReference type="ARBA" id="ARBA00022448"/>
    </source>
</evidence>
<dbReference type="InterPro" id="IPR017871">
    <property type="entry name" value="ABC_transporter-like_CS"/>
</dbReference>
<dbReference type="InterPro" id="IPR003593">
    <property type="entry name" value="AAA+_ATPase"/>
</dbReference>
<dbReference type="EMBL" id="JAKFHA010000041">
    <property type="protein sequence ID" value="MCF2532957.1"/>
    <property type="molecule type" value="Genomic_DNA"/>
</dbReference>
<evidence type="ECO:0000313" key="11">
    <source>
        <dbReference type="Proteomes" id="UP001165378"/>
    </source>
</evidence>
<accession>A0AA41Q820</accession>
<evidence type="ECO:0000256" key="5">
    <source>
        <dbReference type="ARBA" id="ARBA00022741"/>
    </source>
</evidence>
<feature type="region of interest" description="Disordered" evidence="8">
    <location>
        <begin position="1"/>
        <end position="26"/>
    </location>
</feature>
<dbReference type="PROSITE" id="PS50893">
    <property type="entry name" value="ABC_TRANSPORTER_2"/>
    <property type="match status" value="1"/>
</dbReference>
<evidence type="ECO:0000313" key="10">
    <source>
        <dbReference type="EMBL" id="MCF2532957.1"/>
    </source>
</evidence>
<evidence type="ECO:0000256" key="7">
    <source>
        <dbReference type="ARBA" id="ARBA00023136"/>
    </source>
</evidence>
<feature type="domain" description="ABC transporter" evidence="9">
    <location>
        <begin position="31"/>
        <end position="279"/>
    </location>
</feature>
<keyword evidence="3" id="KW-0813">Transport</keyword>
<keyword evidence="4" id="KW-1003">Cell membrane</keyword>